<dbReference type="InParanoid" id="A0A1C7MXF8"/>
<evidence type="ECO:0000256" key="1">
    <source>
        <dbReference type="SAM" id="MobiDB-lite"/>
    </source>
</evidence>
<evidence type="ECO:0000313" key="3">
    <source>
        <dbReference type="Proteomes" id="UP000093000"/>
    </source>
</evidence>
<reference evidence="2 3" key="1">
    <citation type="submission" date="2016-03" db="EMBL/GenBank/DDBJ databases">
        <title>Choanephora cucurbitarum.</title>
        <authorList>
            <person name="Min B."/>
            <person name="Park H."/>
            <person name="Park J.-H."/>
            <person name="Shin H.-D."/>
            <person name="Choi I.-G."/>
        </authorList>
    </citation>
    <scope>NUCLEOTIDE SEQUENCE [LARGE SCALE GENOMIC DNA]</scope>
    <source>
        <strain evidence="2 3">KUS-F28377</strain>
    </source>
</reference>
<proteinExistence type="predicted"/>
<sequence>MKSAYNKAVDNSESKSAYTESQRHSWIESNRHHMKFQAISFTDRTQQSMSHTVKNDVASQMKIHVVNINFV</sequence>
<feature type="region of interest" description="Disordered" evidence="1">
    <location>
        <begin position="1"/>
        <end position="24"/>
    </location>
</feature>
<gene>
    <name evidence="2" type="ORF">A0J61_10447</name>
</gene>
<name>A0A1C7MXF8_9FUNG</name>
<feature type="compositionally biased region" description="Polar residues" evidence="1">
    <location>
        <begin position="9"/>
        <end position="20"/>
    </location>
</feature>
<comment type="caution">
    <text evidence="2">The sequence shown here is derived from an EMBL/GenBank/DDBJ whole genome shotgun (WGS) entry which is preliminary data.</text>
</comment>
<organism evidence="2 3">
    <name type="scientific">Choanephora cucurbitarum</name>
    <dbReference type="NCBI Taxonomy" id="101091"/>
    <lineage>
        <taxon>Eukaryota</taxon>
        <taxon>Fungi</taxon>
        <taxon>Fungi incertae sedis</taxon>
        <taxon>Mucoromycota</taxon>
        <taxon>Mucoromycotina</taxon>
        <taxon>Mucoromycetes</taxon>
        <taxon>Mucorales</taxon>
        <taxon>Mucorineae</taxon>
        <taxon>Choanephoraceae</taxon>
        <taxon>Choanephoroideae</taxon>
        <taxon>Choanephora</taxon>
    </lineage>
</organism>
<dbReference type="Proteomes" id="UP000093000">
    <property type="component" value="Unassembled WGS sequence"/>
</dbReference>
<accession>A0A1C7MXF8</accession>
<dbReference type="AlphaFoldDB" id="A0A1C7MXF8"/>
<protein>
    <submittedName>
        <fullName evidence="2">Uncharacterized protein</fullName>
    </submittedName>
</protein>
<evidence type="ECO:0000313" key="2">
    <source>
        <dbReference type="EMBL" id="OBZ81502.1"/>
    </source>
</evidence>
<keyword evidence="3" id="KW-1185">Reference proteome</keyword>
<dbReference type="EMBL" id="LUGH01001178">
    <property type="protein sequence ID" value="OBZ81502.1"/>
    <property type="molecule type" value="Genomic_DNA"/>
</dbReference>